<accession>A0A0C5W683</accession>
<gene>
    <name evidence="1" type="ORF">H744_2c0282</name>
</gene>
<dbReference type="AlphaFoldDB" id="A0A0C5W683"/>
<evidence type="ECO:0000313" key="2">
    <source>
        <dbReference type="Proteomes" id="UP000032303"/>
    </source>
</evidence>
<dbReference type="KEGG" id="pgb:H744_2c0282"/>
<name>A0A0C5W683_9GAMM</name>
<dbReference type="HOGENOM" id="CLU_1193982_0_0_6"/>
<protein>
    <submittedName>
        <fullName evidence="1">Uncharacterized protein</fullName>
    </submittedName>
</protein>
<dbReference type="Proteomes" id="UP000032303">
    <property type="component" value="Chromosome 2"/>
</dbReference>
<reference evidence="1 2" key="1">
    <citation type="submission" date="2013-05" db="EMBL/GenBank/DDBJ databases">
        <title>Complete genome sequence of the lipase-producing bacterium Photobacterium gaetbulicola Gung47.</title>
        <authorList>
            <person name="Kim Y.-O."/>
        </authorList>
    </citation>
    <scope>NUCLEOTIDE SEQUENCE [LARGE SCALE GENOMIC DNA]</scope>
    <source>
        <strain evidence="1 2">Gung47</strain>
    </source>
</reference>
<proteinExistence type="predicted"/>
<sequence length="232" mass="26437">MNTVSLQEGLSDLVHKQKTKPKLRFLGLAQQFNGGLPGRFRIAGHNPVHHPLVQLQLQQFLPGDHPEIAFEYRFEQVAERADEMIARRKINQLMVAGIDVNPTFLIELLAQGMHLRHQATELLAINLVGIEGGQCRGLWLQGDPDPLEFRYQITLLLEIKPGQQVLIQVIPIALRQHPGADTRTGQYHPLGREHFDCFSNRGSAYPVHFAQFHFPRQNITRCRFSAQDLLSY</sequence>
<keyword evidence="2" id="KW-1185">Reference proteome</keyword>
<dbReference type="EMBL" id="CP005974">
    <property type="protein sequence ID" value="AJR07026.1"/>
    <property type="molecule type" value="Genomic_DNA"/>
</dbReference>
<organism evidence="1 2">
    <name type="scientific">Photobacterium gaetbulicola Gung47</name>
    <dbReference type="NCBI Taxonomy" id="658445"/>
    <lineage>
        <taxon>Bacteria</taxon>
        <taxon>Pseudomonadati</taxon>
        <taxon>Pseudomonadota</taxon>
        <taxon>Gammaproteobacteria</taxon>
        <taxon>Vibrionales</taxon>
        <taxon>Vibrionaceae</taxon>
        <taxon>Photobacterium</taxon>
    </lineage>
</organism>
<evidence type="ECO:0000313" key="1">
    <source>
        <dbReference type="EMBL" id="AJR07026.1"/>
    </source>
</evidence>